<dbReference type="SUPFAM" id="SSF53474">
    <property type="entry name" value="alpha/beta-Hydrolases"/>
    <property type="match status" value="1"/>
</dbReference>
<evidence type="ECO:0000313" key="2">
    <source>
        <dbReference type="Proteomes" id="UP000279673"/>
    </source>
</evidence>
<gene>
    <name evidence="1" type="ORF">DYS74_09030</name>
</gene>
<evidence type="ECO:0000313" key="1">
    <source>
        <dbReference type="EMBL" id="RLL64967.1"/>
    </source>
</evidence>
<keyword evidence="2" id="KW-1185">Reference proteome</keyword>
<sequence>MRAEWLSRVGRADLLLVLGGWAVGAEPFRHLGTAADVLVLSDYRALDWRDAVTAGYDRVTLVAYSFGVAAAGAVLAQLPRPPVQLHAVCGSPFPCDARRGIAPGVLRATAEGLSEASLARFARRAGAPVPVPDIAALRDELHAVAARPPAPVPAFDRITLARRDRIFAPEALTLAWEGQADRLRWTETGHNPFAGWRHWTEALT</sequence>
<dbReference type="AlphaFoldDB" id="A0A421BPV5"/>
<accession>A0A421BPV5</accession>
<dbReference type="InterPro" id="IPR007398">
    <property type="entry name" value="BioG"/>
</dbReference>
<dbReference type="Pfam" id="PF04301">
    <property type="entry name" value="BioG"/>
    <property type="match status" value="1"/>
</dbReference>
<dbReference type="InterPro" id="IPR029058">
    <property type="entry name" value="AB_hydrolase_fold"/>
</dbReference>
<comment type="caution">
    <text evidence="1">The sequence shown here is derived from an EMBL/GenBank/DDBJ whole genome shotgun (WGS) entry which is preliminary data.</text>
</comment>
<organism evidence="1 2">
    <name type="scientific">Paenirhodobacter hankyongi</name>
    <dbReference type="NCBI Taxonomy" id="2294033"/>
    <lineage>
        <taxon>Bacteria</taxon>
        <taxon>Pseudomonadati</taxon>
        <taxon>Pseudomonadota</taxon>
        <taxon>Alphaproteobacteria</taxon>
        <taxon>Rhodobacterales</taxon>
        <taxon>Rhodobacter group</taxon>
        <taxon>Paenirhodobacter</taxon>
    </lineage>
</organism>
<reference evidence="1 2" key="1">
    <citation type="submission" date="2018-10" db="EMBL/GenBank/DDBJ databases">
        <title>Rhodobacter sp . BO-81.</title>
        <authorList>
            <person name="Im W.T."/>
        </authorList>
    </citation>
    <scope>NUCLEOTIDE SEQUENCE [LARGE SCALE GENOMIC DNA]</scope>
    <source>
        <strain evidence="1 2">BO-81</strain>
    </source>
</reference>
<proteinExistence type="predicted"/>
<dbReference type="RefSeq" id="WP_121533027.1">
    <property type="nucleotide sequence ID" value="NZ_RCHI01000007.1"/>
</dbReference>
<dbReference type="Proteomes" id="UP000279673">
    <property type="component" value="Unassembled WGS sequence"/>
</dbReference>
<name>A0A421BPV5_9RHOB</name>
<protein>
    <submittedName>
        <fullName evidence="1">DUF452 family protein</fullName>
    </submittedName>
</protein>
<dbReference type="EMBL" id="RCHI01000007">
    <property type="protein sequence ID" value="RLL64967.1"/>
    <property type="molecule type" value="Genomic_DNA"/>
</dbReference>
<dbReference type="Gene3D" id="3.40.50.1820">
    <property type="entry name" value="alpha/beta hydrolase"/>
    <property type="match status" value="1"/>
</dbReference>